<dbReference type="PANTHER" id="PTHR46634:SF7">
    <property type="entry name" value="PHOSPHATIDYLINOSITOL N-ACETYGLUCOSAMINLYTRANSFERASE SUBUNIT P-RELATED"/>
    <property type="match status" value="1"/>
</dbReference>
<dbReference type="InterPro" id="IPR022212">
    <property type="entry name" value="DUF3741"/>
</dbReference>
<reference evidence="4" key="1">
    <citation type="submission" date="2018-04" db="EMBL/GenBank/DDBJ databases">
        <title>WGS assembly of Panicum hallii.</title>
        <authorList>
            <person name="Lovell J."/>
            <person name="Jenkins J."/>
            <person name="Lowry D."/>
            <person name="Mamidi S."/>
            <person name="Sreedasyam A."/>
            <person name="Weng X."/>
            <person name="Barry K."/>
            <person name="Bonette J."/>
            <person name="Campitelli B."/>
            <person name="Daum C."/>
            <person name="Gordon S."/>
            <person name="Gould B."/>
            <person name="Lipzen A."/>
            <person name="Macqueen A."/>
            <person name="Palacio-Mejia J."/>
            <person name="Plott C."/>
            <person name="Shakirov E."/>
            <person name="Shu S."/>
            <person name="Yoshinaga Y."/>
            <person name="Zane M."/>
            <person name="Rokhsar D."/>
            <person name="Grimwood J."/>
            <person name="Schmutz J."/>
            <person name="Juenger T."/>
        </authorList>
    </citation>
    <scope>NUCLEOTIDE SEQUENCE [LARGE SCALE GENOMIC DNA]</scope>
    <source>
        <strain evidence="4">FIL2</strain>
    </source>
</reference>
<evidence type="ECO:0000256" key="1">
    <source>
        <dbReference type="SAM" id="MobiDB-lite"/>
    </source>
</evidence>
<feature type="compositionally biased region" description="Polar residues" evidence="1">
    <location>
        <begin position="392"/>
        <end position="407"/>
    </location>
</feature>
<proteinExistence type="predicted"/>
<evidence type="ECO:0000259" key="2">
    <source>
        <dbReference type="Pfam" id="PF12552"/>
    </source>
</evidence>
<feature type="compositionally biased region" description="Basic and acidic residues" evidence="1">
    <location>
        <begin position="510"/>
        <end position="519"/>
    </location>
</feature>
<feature type="region of interest" description="Disordered" evidence="1">
    <location>
        <begin position="364"/>
        <end position="417"/>
    </location>
</feature>
<dbReference type="Gramene" id="PAN07052">
    <property type="protein sequence ID" value="PAN07052"/>
    <property type="gene ID" value="PAHAL_1G307700"/>
</dbReference>
<feature type="region of interest" description="Disordered" evidence="1">
    <location>
        <begin position="211"/>
        <end position="235"/>
    </location>
</feature>
<feature type="compositionally biased region" description="Polar residues" evidence="1">
    <location>
        <begin position="216"/>
        <end position="229"/>
    </location>
</feature>
<feature type="domain" description="DUF4378" evidence="3">
    <location>
        <begin position="750"/>
        <end position="909"/>
    </location>
</feature>
<feature type="region of interest" description="Disordered" evidence="1">
    <location>
        <begin position="27"/>
        <end position="52"/>
    </location>
</feature>
<dbReference type="EMBL" id="CM008046">
    <property type="protein sequence ID" value="PAN07052.1"/>
    <property type="molecule type" value="Genomic_DNA"/>
</dbReference>
<dbReference type="PANTHER" id="PTHR46634">
    <property type="entry name" value="M REDUCTASE II SUBUNIT GAMMA, PUTATIVE (DUF3741)-RELATED"/>
    <property type="match status" value="1"/>
</dbReference>
<dbReference type="InterPro" id="IPR025486">
    <property type="entry name" value="DUF4378"/>
</dbReference>
<dbReference type="AlphaFoldDB" id="A0A2S3GQZ1"/>
<evidence type="ECO:0008006" key="5">
    <source>
        <dbReference type="Google" id="ProtNLM"/>
    </source>
</evidence>
<accession>A0A2S3GQZ1</accession>
<feature type="compositionally biased region" description="Low complexity" evidence="1">
    <location>
        <begin position="37"/>
        <end position="51"/>
    </location>
</feature>
<feature type="region of interest" description="Disordered" evidence="1">
    <location>
        <begin position="503"/>
        <end position="530"/>
    </location>
</feature>
<organism evidence="4">
    <name type="scientific">Panicum hallii</name>
    <dbReference type="NCBI Taxonomy" id="206008"/>
    <lineage>
        <taxon>Eukaryota</taxon>
        <taxon>Viridiplantae</taxon>
        <taxon>Streptophyta</taxon>
        <taxon>Embryophyta</taxon>
        <taxon>Tracheophyta</taxon>
        <taxon>Spermatophyta</taxon>
        <taxon>Magnoliopsida</taxon>
        <taxon>Liliopsida</taxon>
        <taxon>Poales</taxon>
        <taxon>Poaceae</taxon>
        <taxon>PACMAD clade</taxon>
        <taxon>Panicoideae</taxon>
        <taxon>Panicodae</taxon>
        <taxon>Paniceae</taxon>
        <taxon>Panicinae</taxon>
        <taxon>Panicum</taxon>
        <taxon>Panicum sect. Panicum</taxon>
    </lineage>
</organism>
<dbReference type="Pfam" id="PF14309">
    <property type="entry name" value="DUF4378"/>
    <property type="match status" value="1"/>
</dbReference>
<feature type="compositionally biased region" description="Polar residues" evidence="1">
    <location>
        <begin position="687"/>
        <end position="705"/>
    </location>
</feature>
<protein>
    <recommendedName>
        <fullName evidence="5">DUF4378 domain-containing protein</fullName>
    </recommendedName>
</protein>
<feature type="compositionally biased region" description="Low complexity" evidence="1">
    <location>
        <begin position="366"/>
        <end position="382"/>
    </location>
</feature>
<evidence type="ECO:0000313" key="4">
    <source>
        <dbReference type="EMBL" id="PAN07052.1"/>
    </source>
</evidence>
<sequence>MSGVKSVIGQAPGDGLPVQRIISELKKITNPVEEKSGANGSSSSRKSNATSLKMLLEKEMAKEVESKRRAPSVIGRLMGLEEDLPTEELIVRHTKADLTSDLNASNKTLHGKEHHQSIRLKTQDHQSIDEMIEYNDVYEVSEQQSGTSCFQDQTSLKGWPSENKSKQFDIVQEKFIKPKCFAMEEKLLHTKELQEALEVPGSNKDLFLETPEEHSSSFSRQLSGLHTNQAPPPTKRITLLKPIKSVEINSIRQSRTEQVSKQNVLNMRKFHRIPSPKEEISSQPSRIVLLRPTPGKPSTSEAKLTSRESTFQLINRNSLHGSVDYSQATLGSSGLVHGIMQRRQDGFHQRDDSLLSSAYSNGYGGDESSFSDSEVDYSSGSEMDCIEDGGTLSDSEGGSPLSKNSWNRRGYEGPYSSSSLSKISHFSESSVIREAKKQLSERWAVVTCDDISQEQVQSSRRTCTLGEMLSIKEAKKEDVSTEILSASSNRSCSLDNELTTRSMYVTSSRKNGENGERSPRKLPRSNSVPVISSTFGNTVVDAQASNPDSRKLKMVVVSNKGKSSLKGRVSDFFLSRSKKPTRQRSTYHPSDCVADRLEACRVRSRSDGSGQDYNHNLVANGKAVDCEDRIDSFSTQISTSMSERSSIGATISLDCPRGSLDKLGVNKGLNSNRDQPSPTSVLDAPSEDSSCNEPETSGRTSKNAISRSSAIETVARFVSWDDSASESQLLGTPRTTSLMSDVDDDESECHVLVQNIMSSAGLGSSQSSIVFTGWHLPDYPRDPVLCNKVSELKEQSSYRRLLFDCVNIALIEIGENALLSSFPWSKRHPRTWRNTSSPDLGVEVWSILKDWIYGARMFVVSRRDNAGIMLDRIVKQEVEGRGWVNSLMLQVVDITEHLEGGVMEELLEEAVLDFAVCFRRGGVVCNW</sequence>
<name>A0A2S3GQZ1_9POAL</name>
<feature type="compositionally biased region" description="Polar residues" evidence="1">
    <location>
        <begin position="668"/>
        <end position="680"/>
    </location>
</feature>
<evidence type="ECO:0000259" key="3">
    <source>
        <dbReference type="Pfam" id="PF14309"/>
    </source>
</evidence>
<feature type="compositionally biased region" description="Basic and acidic residues" evidence="1">
    <location>
        <begin position="27"/>
        <end position="36"/>
    </location>
</feature>
<feature type="region of interest" description="Disordered" evidence="1">
    <location>
        <begin position="664"/>
        <end position="705"/>
    </location>
</feature>
<feature type="domain" description="DUF3741" evidence="2">
    <location>
        <begin position="173"/>
        <end position="209"/>
    </location>
</feature>
<dbReference type="Pfam" id="PF12552">
    <property type="entry name" value="DUF3741"/>
    <property type="match status" value="1"/>
</dbReference>
<gene>
    <name evidence="4" type="ORF">PAHAL_1G307700</name>
</gene>
<dbReference type="Proteomes" id="UP000243499">
    <property type="component" value="Chromosome 1"/>
</dbReference>